<gene>
    <name evidence="1" type="ORF">CJEDD_08065</name>
</gene>
<organism evidence="1 2">
    <name type="scientific">Corynebacterium jeddahense</name>
    <dbReference type="NCBI Taxonomy" id="1414719"/>
    <lineage>
        <taxon>Bacteria</taxon>
        <taxon>Bacillati</taxon>
        <taxon>Actinomycetota</taxon>
        <taxon>Actinomycetes</taxon>
        <taxon>Mycobacteriales</taxon>
        <taxon>Corynebacteriaceae</taxon>
        <taxon>Corynebacterium</taxon>
    </lineage>
</organism>
<evidence type="ECO:0000313" key="1">
    <source>
        <dbReference type="EMBL" id="WCZ39206.1"/>
    </source>
</evidence>
<evidence type="ECO:0000313" key="2">
    <source>
        <dbReference type="Proteomes" id="UP001218071"/>
    </source>
</evidence>
<accession>A0ABY7UKG4</accession>
<protein>
    <recommendedName>
        <fullName evidence="3">Sensory transduction regulator</fullName>
    </recommendedName>
</protein>
<dbReference type="Proteomes" id="UP001218071">
    <property type="component" value="Chromosome"/>
</dbReference>
<dbReference type="RefSeq" id="WP_042404994.1">
    <property type="nucleotide sequence ID" value="NZ_CBYN010000006.1"/>
</dbReference>
<name>A0ABY7UKG4_9CORY</name>
<dbReference type="InterPro" id="IPR019660">
    <property type="entry name" value="Put_sensory_transdc_reg_YbjN"/>
</dbReference>
<reference evidence="1 2" key="1">
    <citation type="submission" date="2020-10" db="EMBL/GenBank/DDBJ databases">
        <title>Complete genome sequence of Corynebacterium jeddahense DSM 45997, type strain of Corynebacterium jeddahense.</title>
        <authorList>
            <person name="Busche T."/>
            <person name="Kalinowski J."/>
            <person name="Ruckert C."/>
        </authorList>
    </citation>
    <scope>NUCLEOTIDE SEQUENCE [LARGE SCALE GENOMIC DNA]</scope>
    <source>
        <strain evidence="1 2">DSM 45997</strain>
    </source>
</reference>
<dbReference type="EMBL" id="CP063194">
    <property type="protein sequence ID" value="WCZ39206.1"/>
    <property type="molecule type" value="Genomic_DNA"/>
</dbReference>
<dbReference type="Pfam" id="PF10722">
    <property type="entry name" value="YbjN"/>
    <property type="match status" value="2"/>
</dbReference>
<sequence>MGKHAAAADAQHPTEVTLERVAEALRGLGFASVQRDDAPDRLVVAALSFTAAVWIDYRQPMALVVDTAERIPTDFEHATALARFINTWNHDRVGPAASYRLAESGDFTVRMRRPIHIKHGLTDEQLGAELVDTLAHAASFSTKLRTRFLDAALDHLLPPQLLRLQDAEVLNGRHPSLRHLPRGGREDIVSAPELFAPLDAALRPVAPETLAGVLDSLDFRYAMNESGIIATGVNGVPFALTVDGDSDETYARVTGMWDTGLDADEEFLRLWLVCNDVNERATGAAAYLHEFDGRLHMHAEATMLATAGAAAEQVEEFTVSSLAACLASIDYVSQLVSGRSAVEWPNT</sequence>
<evidence type="ECO:0008006" key="3">
    <source>
        <dbReference type="Google" id="ProtNLM"/>
    </source>
</evidence>
<keyword evidence="2" id="KW-1185">Reference proteome</keyword>
<proteinExistence type="predicted"/>